<accession>A0A0R3XDM4</accession>
<dbReference type="InterPro" id="IPR002119">
    <property type="entry name" value="Histone_H2A"/>
</dbReference>
<proteinExistence type="inferred from homology"/>
<dbReference type="PANTHER" id="PTHR23430">
    <property type="entry name" value="HISTONE H2A"/>
    <property type="match status" value="1"/>
</dbReference>
<comment type="subunit">
    <text evidence="1">The nucleosome is a histone octamer containing two molecules each of H2A, H2B, H3 and H4 assembled in one H3-H4 heterotetramer and two H2A-H2B heterodimers. The octamer wraps approximately 147 bp of DNA.</text>
</comment>
<dbReference type="InterPro" id="IPR009072">
    <property type="entry name" value="Histone-fold"/>
</dbReference>
<keyword evidence="1" id="KW-0238">DNA-binding</keyword>
<gene>
    <name evidence="2" type="ORF">TTAC_LOCUS11634</name>
</gene>
<dbReference type="STRING" id="6205.A0A0R3XDM4"/>
<name>A0A0R3XDM4_HYDTA</name>
<keyword evidence="1" id="KW-0544">Nucleosome core</keyword>
<reference evidence="4" key="1">
    <citation type="submission" date="2017-02" db="UniProtKB">
        <authorList>
            <consortium name="WormBaseParasite"/>
        </authorList>
    </citation>
    <scope>IDENTIFICATION</scope>
</reference>
<dbReference type="SUPFAM" id="SSF47113">
    <property type="entry name" value="Histone-fold"/>
    <property type="match status" value="1"/>
</dbReference>
<comment type="similarity">
    <text evidence="1">Belongs to the histone H2A family.</text>
</comment>
<dbReference type="Proteomes" id="UP000274429">
    <property type="component" value="Unassembled WGS sequence"/>
</dbReference>
<dbReference type="Gene3D" id="1.10.20.10">
    <property type="entry name" value="Histone, subunit A"/>
    <property type="match status" value="1"/>
</dbReference>
<keyword evidence="3" id="KW-1185">Reference proteome</keyword>
<reference evidence="2 3" key="2">
    <citation type="submission" date="2018-11" db="EMBL/GenBank/DDBJ databases">
        <authorList>
            <consortium name="Pathogen Informatics"/>
        </authorList>
    </citation>
    <scope>NUCLEOTIDE SEQUENCE [LARGE SCALE GENOMIC DNA]</scope>
</reference>
<dbReference type="SMART" id="SM00414">
    <property type="entry name" value="H2A"/>
    <property type="match status" value="1"/>
</dbReference>
<dbReference type="GO" id="GO:0000786">
    <property type="term" value="C:nucleosome"/>
    <property type="evidence" value="ECO:0007669"/>
    <property type="project" value="UniProtKB-KW"/>
</dbReference>
<dbReference type="OrthoDB" id="6273183at2759"/>
<dbReference type="GO" id="GO:0003677">
    <property type="term" value="F:DNA binding"/>
    <property type="evidence" value="ECO:0007669"/>
    <property type="project" value="UniProtKB-KW"/>
</dbReference>
<dbReference type="AlphaFoldDB" id="A0A0R3XDM4"/>
<keyword evidence="1" id="KW-0539">Nucleus</keyword>
<evidence type="ECO:0000256" key="1">
    <source>
        <dbReference type="RuleBase" id="RU003767"/>
    </source>
</evidence>
<dbReference type="GO" id="GO:0005634">
    <property type="term" value="C:nucleus"/>
    <property type="evidence" value="ECO:0007669"/>
    <property type="project" value="UniProtKB-SubCell"/>
</dbReference>
<evidence type="ECO:0000313" key="2">
    <source>
        <dbReference type="EMBL" id="VDM37576.1"/>
    </source>
</evidence>
<comment type="subcellular location">
    <subcellularLocation>
        <location evidence="1">Nucleus</location>
    </subcellularLocation>
</comment>
<dbReference type="CDD" id="cd00074">
    <property type="entry name" value="HFD_H2A"/>
    <property type="match status" value="1"/>
</dbReference>
<evidence type="ECO:0000313" key="4">
    <source>
        <dbReference type="WBParaSite" id="TTAC_0001165101-mRNA-1"/>
    </source>
</evidence>
<protein>
    <recommendedName>
        <fullName evidence="1">Histone H2A</fullName>
    </recommendedName>
</protein>
<organism evidence="4">
    <name type="scientific">Hydatigena taeniaeformis</name>
    <name type="common">Feline tapeworm</name>
    <name type="synonym">Taenia taeniaeformis</name>
    <dbReference type="NCBI Taxonomy" id="6205"/>
    <lineage>
        <taxon>Eukaryota</taxon>
        <taxon>Metazoa</taxon>
        <taxon>Spiralia</taxon>
        <taxon>Lophotrochozoa</taxon>
        <taxon>Platyhelminthes</taxon>
        <taxon>Cestoda</taxon>
        <taxon>Eucestoda</taxon>
        <taxon>Cyclophyllidea</taxon>
        <taxon>Taeniidae</taxon>
        <taxon>Hydatigera</taxon>
    </lineage>
</organism>
<dbReference type="GO" id="GO:0030527">
    <property type="term" value="F:structural constituent of chromatin"/>
    <property type="evidence" value="ECO:0007669"/>
    <property type="project" value="InterPro"/>
</dbReference>
<dbReference type="GO" id="GO:0046982">
    <property type="term" value="F:protein heterodimerization activity"/>
    <property type="evidence" value="ECO:0007669"/>
    <property type="project" value="InterPro"/>
</dbReference>
<evidence type="ECO:0000313" key="3">
    <source>
        <dbReference type="Proteomes" id="UP000274429"/>
    </source>
</evidence>
<sequence>MSDQVENSNPRAKAETRTARTGLLFPVGRARRILRRGNYAERVGDAAPVYLAAVLEYLTASVLELAGNAVHDYGLMYI</sequence>
<keyword evidence="1" id="KW-0158">Chromosome</keyword>
<dbReference type="WBParaSite" id="TTAC_0001165101-mRNA-1">
    <property type="protein sequence ID" value="TTAC_0001165101-mRNA-1"/>
    <property type="gene ID" value="TTAC_0001165101"/>
</dbReference>
<dbReference type="PRINTS" id="PR00620">
    <property type="entry name" value="HISTONEH2A"/>
</dbReference>
<dbReference type="EMBL" id="UYWX01026167">
    <property type="protein sequence ID" value="VDM37576.1"/>
    <property type="molecule type" value="Genomic_DNA"/>
</dbReference>